<gene>
    <name evidence="1" type="ORF">PAXINDRAFT_19690</name>
</gene>
<dbReference type="AlphaFoldDB" id="A0A0C9SWF6"/>
<organism evidence="1 2">
    <name type="scientific">Paxillus involutus ATCC 200175</name>
    <dbReference type="NCBI Taxonomy" id="664439"/>
    <lineage>
        <taxon>Eukaryota</taxon>
        <taxon>Fungi</taxon>
        <taxon>Dikarya</taxon>
        <taxon>Basidiomycota</taxon>
        <taxon>Agaricomycotina</taxon>
        <taxon>Agaricomycetes</taxon>
        <taxon>Agaricomycetidae</taxon>
        <taxon>Boletales</taxon>
        <taxon>Paxilineae</taxon>
        <taxon>Paxillaceae</taxon>
        <taxon>Paxillus</taxon>
    </lineage>
</organism>
<dbReference type="HOGENOM" id="CLU_1971238_0_0_1"/>
<dbReference type="Proteomes" id="UP000053647">
    <property type="component" value="Unassembled WGS sequence"/>
</dbReference>
<evidence type="ECO:0000313" key="2">
    <source>
        <dbReference type="Proteomes" id="UP000053647"/>
    </source>
</evidence>
<dbReference type="EMBL" id="KN820016">
    <property type="protein sequence ID" value="KIJ07110.1"/>
    <property type="molecule type" value="Genomic_DNA"/>
</dbReference>
<evidence type="ECO:0000313" key="1">
    <source>
        <dbReference type="EMBL" id="KIJ07110.1"/>
    </source>
</evidence>
<protein>
    <submittedName>
        <fullName evidence="1">Uncharacterized protein</fullName>
    </submittedName>
</protein>
<reference evidence="2" key="2">
    <citation type="submission" date="2015-01" db="EMBL/GenBank/DDBJ databases">
        <title>Evolutionary Origins and Diversification of the Mycorrhizal Mutualists.</title>
        <authorList>
            <consortium name="DOE Joint Genome Institute"/>
            <consortium name="Mycorrhizal Genomics Consortium"/>
            <person name="Kohler A."/>
            <person name="Kuo A."/>
            <person name="Nagy L.G."/>
            <person name="Floudas D."/>
            <person name="Copeland A."/>
            <person name="Barry K.W."/>
            <person name="Cichocki N."/>
            <person name="Veneault-Fourrey C."/>
            <person name="LaButti K."/>
            <person name="Lindquist E.A."/>
            <person name="Lipzen A."/>
            <person name="Lundell T."/>
            <person name="Morin E."/>
            <person name="Murat C."/>
            <person name="Riley R."/>
            <person name="Ohm R."/>
            <person name="Sun H."/>
            <person name="Tunlid A."/>
            <person name="Henrissat B."/>
            <person name="Grigoriev I.V."/>
            <person name="Hibbett D.S."/>
            <person name="Martin F."/>
        </authorList>
    </citation>
    <scope>NUCLEOTIDE SEQUENCE [LARGE SCALE GENOMIC DNA]</scope>
    <source>
        <strain evidence="2">ATCC 200175</strain>
    </source>
</reference>
<accession>A0A0C9SWF6</accession>
<sequence length="127" mass="13472">MKDTCSRDKVTPKAPKGGTEVGILWVQEQVDVVRGMVASAANTNAAGICCPSKNININVLAGLPVRKSSHVSIPSTRNAMANAIGGIMKETKSLGTGAGWKQARETTAPAQQKQVYPYKSIHIFFSS</sequence>
<name>A0A0C9SWF6_PAXIN</name>
<proteinExistence type="predicted"/>
<reference evidence="1 2" key="1">
    <citation type="submission" date="2014-06" db="EMBL/GenBank/DDBJ databases">
        <authorList>
            <consortium name="DOE Joint Genome Institute"/>
            <person name="Kuo A."/>
            <person name="Kohler A."/>
            <person name="Nagy L.G."/>
            <person name="Floudas D."/>
            <person name="Copeland A."/>
            <person name="Barry K.W."/>
            <person name="Cichocki N."/>
            <person name="Veneault-Fourrey C."/>
            <person name="LaButti K."/>
            <person name="Lindquist E.A."/>
            <person name="Lipzen A."/>
            <person name="Lundell T."/>
            <person name="Morin E."/>
            <person name="Murat C."/>
            <person name="Sun H."/>
            <person name="Tunlid A."/>
            <person name="Henrissat B."/>
            <person name="Grigoriev I.V."/>
            <person name="Hibbett D.S."/>
            <person name="Martin F."/>
            <person name="Nordberg H.P."/>
            <person name="Cantor M.N."/>
            <person name="Hua S.X."/>
        </authorList>
    </citation>
    <scope>NUCLEOTIDE SEQUENCE [LARGE SCALE GENOMIC DNA]</scope>
    <source>
        <strain evidence="1 2">ATCC 200175</strain>
    </source>
</reference>
<keyword evidence="2" id="KW-1185">Reference proteome</keyword>